<dbReference type="PROSITE" id="PS50294">
    <property type="entry name" value="WD_REPEATS_REGION"/>
    <property type="match status" value="2"/>
</dbReference>
<evidence type="ECO:0000256" key="4">
    <source>
        <dbReference type="SAM" id="MobiDB-lite"/>
    </source>
</evidence>
<name>A0A8H7D9I6_9AGAR</name>
<evidence type="ECO:0000256" key="2">
    <source>
        <dbReference type="ARBA" id="ARBA00022737"/>
    </source>
</evidence>
<dbReference type="GO" id="GO:0034657">
    <property type="term" value="C:GID complex"/>
    <property type="evidence" value="ECO:0007669"/>
    <property type="project" value="TreeGrafter"/>
</dbReference>
<comment type="caution">
    <text evidence="6">The sequence shown here is derived from an EMBL/GenBank/DDBJ whole genome shotgun (WGS) entry which is preliminary data.</text>
</comment>
<dbReference type="Pfam" id="PF23627">
    <property type="entry name" value="LisH_WDR26"/>
    <property type="match status" value="1"/>
</dbReference>
<dbReference type="InterPro" id="IPR006594">
    <property type="entry name" value="LisH"/>
</dbReference>
<keyword evidence="1 3" id="KW-0853">WD repeat</keyword>
<feature type="repeat" description="WD" evidence="3">
    <location>
        <begin position="496"/>
        <end position="530"/>
    </location>
</feature>
<feature type="repeat" description="WD" evidence="3">
    <location>
        <begin position="406"/>
        <end position="437"/>
    </location>
</feature>
<dbReference type="PROSITE" id="PS50082">
    <property type="entry name" value="WD_REPEATS_2"/>
    <property type="match status" value="5"/>
</dbReference>
<evidence type="ECO:0000256" key="3">
    <source>
        <dbReference type="PROSITE-ProRule" id="PRU00221"/>
    </source>
</evidence>
<dbReference type="PANTHER" id="PTHR22838:SF0">
    <property type="entry name" value="WD REPEAT-CONTAINING PROTEIN 26"/>
    <property type="match status" value="1"/>
</dbReference>
<feature type="compositionally biased region" description="Polar residues" evidence="4">
    <location>
        <begin position="82"/>
        <end position="103"/>
    </location>
</feature>
<evidence type="ECO:0000256" key="1">
    <source>
        <dbReference type="ARBA" id="ARBA00022574"/>
    </source>
</evidence>
<dbReference type="PROSITE" id="PS50896">
    <property type="entry name" value="LISH"/>
    <property type="match status" value="1"/>
</dbReference>
<feature type="repeat" description="WD" evidence="3">
    <location>
        <begin position="701"/>
        <end position="730"/>
    </location>
</feature>
<organism evidence="6 7">
    <name type="scientific">Mycena sanguinolenta</name>
    <dbReference type="NCBI Taxonomy" id="230812"/>
    <lineage>
        <taxon>Eukaryota</taxon>
        <taxon>Fungi</taxon>
        <taxon>Dikarya</taxon>
        <taxon>Basidiomycota</taxon>
        <taxon>Agaricomycotina</taxon>
        <taxon>Agaricomycetes</taxon>
        <taxon>Agaricomycetidae</taxon>
        <taxon>Agaricales</taxon>
        <taxon>Marasmiineae</taxon>
        <taxon>Mycenaceae</taxon>
        <taxon>Mycena</taxon>
    </lineage>
</organism>
<keyword evidence="2" id="KW-0677">Repeat</keyword>
<dbReference type="PROSITE" id="PS50897">
    <property type="entry name" value="CTLH"/>
    <property type="match status" value="1"/>
</dbReference>
<dbReference type="OrthoDB" id="972532at2759"/>
<sequence>MPTSRPATQLFGRGLPQALLGYPASRDFTHDTPSLPTAPLRLAVDWRDKTKSELDYSSISPASDPALSEPEPSRARKRQRIGSPSSTSSIHPIDPSSSRTYTTMRYPGSEQAEDSSATPDAVAGPSSLGLDHLGPSNGHLNGNGFTAISNGASGVSASGNGVQKHNGHSKQSSTTSPALAVARVTLPGTGLYDDSDVDREEFVRLVIQTLRDVGYIESAATLEAESGYAMETPEVTDFRQYILDARWSMAEDALPRLGVHDREGLWDARFLISKQKYLELLEAQRTTDALHVLRNELAPLDVDSEQLRNLSSLLMSSKPEDLRRRAGWDGAAGNSRRILLDNLHRYIPPSIMLPPRRFSTLLQQANAYQRQQCVYHNTPTSPAGFSLFSDHECDKTDFPRVTTTILEVHTDEVWMLEWSRDGNFLASASSDKSVIIWGIGPETATPIREWEKRHVLSHPYPVICMAWSPDDSILLAGTEHHIKMWNTKTGICLRTLEEHSEPVSALAWLPDDSGFLSAGLDFKIVLWSTEGQKRDIWAVLPVRVAHMVITPDFTRLVATGMRATSPVDPRTENESTAAGANGGSTSSAPPKDEHRFLVFDIATRKNESSILFEGELTSLSVSANSQYALVSRSPDDIQLWDLNLGRLVRKYTGQRQSKDIIRSCFGGLDSNFVVSGSEDSNVYVWNRDTGVLLEVLEGHGEGSVNCVAWNPRNERMFASCSDDHTIRIWEAPPPDMLLDSSSAGDYPQTATKGKGKTRQRWDDGADPGGPPSSTQA</sequence>
<dbReference type="Proteomes" id="UP000623467">
    <property type="component" value="Unassembled WGS sequence"/>
</dbReference>
<feature type="repeat" description="WD" evidence="3">
    <location>
        <begin position="669"/>
        <end position="695"/>
    </location>
</feature>
<dbReference type="AlphaFoldDB" id="A0A8H7D9I6"/>
<dbReference type="InterPro" id="IPR001680">
    <property type="entry name" value="WD40_rpt"/>
</dbReference>
<dbReference type="InterPro" id="IPR015943">
    <property type="entry name" value="WD40/YVTN_repeat-like_dom_sf"/>
</dbReference>
<dbReference type="GO" id="GO:0043161">
    <property type="term" value="P:proteasome-mediated ubiquitin-dependent protein catabolic process"/>
    <property type="evidence" value="ECO:0007669"/>
    <property type="project" value="TreeGrafter"/>
</dbReference>
<proteinExistence type="predicted"/>
<evidence type="ECO:0000259" key="5">
    <source>
        <dbReference type="PROSITE" id="PS50897"/>
    </source>
</evidence>
<accession>A0A8H7D9I6</accession>
<feature type="compositionally biased region" description="Low complexity" evidence="4">
    <location>
        <begin position="149"/>
        <end position="162"/>
    </location>
</feature>
<dbReference type="SMART" id="SM00320">
    <property type="entry name" value="WD40"/>
    <property type="match status" value="6"/>
</dbReference>
<dbReference type="Pfam" id="PF00400">
    <property type="entry name" value="WD40"/>
    <property type="match status" value="5"/>
</dbReference>
<dbReference type="PANTHER" id="PTHR22838">
    <property type="entry name" value="WD REPEAT PROTEIN 26-RELATED"/>
    <property type="match status" value="1"/>
</dbReference>
<dbReference type="CDD" id="cd00200">
    <property type="entry name" value="WD40"/>
    <property type="match status" value="1"/>
</dbReference>
<feature type="region of interest" description="Disordered" evidence="4">
    <location>
        <begin position="51"/>
        <end position="178"/>
    </location>
</feature>
<feature type="domain" description="CTLH" evidence="5">
    <location>
        <begin position="231"/>
        <end position="288"/>
    </location>
</feature>
<dbReference type="InterPro" id="IPR051350">
    <property type="entry name" value="WD_repeat-ST_regulator"/>
</dbReference>
<feature type="region of interest" description="Disordered" evidence="4">
    <location>
        <begin position="732"/>
        <end position="776"/>
    </location>
</feature>
<feature type="compositionally biased region" description="Polar residues" evidence="4">
    <location>
        <begin position="739"/>
        <end position="751"/>
    </location>
</feature>
<gene>
    <name evidence="6" type="ORF">MSAN_01026200</name>
</gene>
<feature type="region of interest" description="Disordered" evidence="4">
    <location>
        <begin position="564"/>
        <end position="591"/>
    </location>
</feature>
<feature type="compositionally biased region" description="Low complexity" evidence="4">
    <location>
        <begin position="574"/>
        <end position="588"/>
    </location>
</feature>
<dbReference type="Gene3D" id="2.130.10.10">
    <property type="entry name" value="YVTN repeat-like/Quinoprotein amine dehydrogenase"/>
    <property type="match status" value="2"/>
</dbReference>
<dbReference type="EMBL" id="JACAZH010000007">
    <property type="protein sequence ID" value="KAF7363686.1"/>
    <property type="molecule type" value="Genomic_DNA"/>
</dbReference>
<evidence type="ECO:0000313" key="7">
    <source>
        <dbReference type="Proteomes" id="UP000623467"/>
    </source>
</evidence>
<keyword evidence="7" id="KW-1185">Reference proteome</keyword>
<protein>
    <submittedName>
        <fullName evidence="6">WD-domain-containing protein</fullName>
    </submittedName>
</protein>
<feature type="compositionally biased region" description="Polar residues" evidence="4">
    <location>
        <begin position="138"/>
        <end position="148"/>
    </location>
</feature>
<feature type="repeat" description="WD" evidence="3">
    <location>
        <begin position="455"/>
        <end position="495"/>
    </location>
</feature>
<dbReference type="InterPro" id="IPR036322">
    <property type="entry name" value="WD40_repeat_dom_sf"/>
</dbReference>
<reference evidence="6" key="1">
    <citation type="submission" date="2020-05" db="EMBL/GenBank/DDBJ databases">
        <title>Mycena genomes resolve the evolution of fungal bioluminescence.</title>
        <authorList>
            <person name="Tsai I.J."/>
        </authorList>
    </citation>
    <scope>NUCLEOTIDE SEQUENCE</scope>
    <source>
        <strain evidence="6">160909Yilan</strain>
    </source>
</reference>
<dbReference type="SUPFAM" id="SSF50978">
    <property type="entry name" value="WD40 repeat-like"/>
    <property type="match status" value="1"/>
</dbReference>
<dbReference type="InterPro" id="IPR006595">
    <property type="entry name" value="CTLH_C"/>
</dbReference>
<evidence type="ECO:0000313" key="6">
    <source>
        <dbReference type="EMBL" id="KAF7363686.1"/>
    </source>
</evidence>